<organism evidence="2 3">
    <name type="scientific">Dillenia turbinata</name>
    <dbReference type="NCBI Taxonomy" id="194707"/>
    <lineage>
        <taxon>Eukaryota</taxon>
        <taxon>Viridiplantae</taxon>
        <taxon>Streptophyta</taxon>
        <taxon>Embryophyta</taxon>
        <taxon>Tracheophyta</taxon>
        <taxon>Spermatophyta</taxon>
        <taxon>Magnoliopsida</taxon>
        <taxon>eudicotyledons</taxon>
        <taxon>Gunneridae</taxon>
        <taxon>Pentapetalae</taxon>
        <taxon>Dilleniales</taxon>
        <taxon>Dilleniaceae</taxon>
        <taxon>Dillenia</taxon>
    </lineage>
</organism>
<dbReference type="InterPro" id="IPR007955">
    <property type="entry name" value="Bystin"/>
</dbReference>
<name>A0AAN8YSS2_9MAGN</name>
<dbReference type="EMBL" id="JBAMMX010000028">
    <property type="protein sequence ID" value="KAK6911357.1"/>
    <property type="molecule type" value="Genomic_DNA"/>
</dbReference>
<keyword evidence="3" id="KW-1185">Reference proteome</keyword>
<dbReference type="GO" id="GO:0030688">
    <property type="term" value="C:preribosome, small subunit precursor"/>
    <property type="evidence" value="ECO:0007669"/>
    <property type="project" value="TreeGrafter"/>
</dbReference>
<dbReference type="GO" id="GO:0006364">
    <property type="term" value="P:rRNA processing"/>
    <property type="evidence" value="ECO:0007669"/>
    <property type="project" value="TreeGrafter"/>
</dbReference>
<dbReference type="GO" id="GO:0005737">
    <property type="term" value="C:cytoplasm"/>
    <property type="evidence" value="ECO:0007669"/>
    <property type="project" value="TreeGrafter"/>
</dbReference>
<dbReference type="Proteomes" id="UP001370490">
    <property type="component" value="Unassembled WGS sequence"/>
</dbReference>
<dbReference type="PANTHER" id="PTHR12821">
    <property type="entry name" value="BYSTIN"/>
    <property type="match status" value="1"/>
</dbReference>
<dbReference type="GO" id="GO:0030515">
    <property type="term" value="F:snoRNA binding"/>
    <property type="evidence" value="ECO:0007669"/>
    <property type="project" value="TreeGrafter"/>
</dbReference>
<dbReference type="GO" id="GO:0005730">
    <property type="term" value="C:nucleolus"/>
    <property type="evidence" value="ECO:0007669"/>
    <property type="project" value="TreeGrafter"/>
</dbReference>
<feature type="non-terminal residue" evidence="2">
    <location>
        <position position="300"/>
    </location>
</feature>
<comment type="caution">
    <text evidence="2">The sequence shown here is derived from an EMBL/GenBank/DDBJ whole genome shotgun (WGS) entry which is preliminary data.</text>
</comment>
<accession>A0AAN8YSS2</accession>
<dbReference type="Pfam" id="PF05291">
    <property type="entry name" value="Bystin"/>
    <property type="match status" value="1"/>
</dbReference>
<protein>
    <submittedName>
        <fullName evidence="2">Bystin</fullName>
    </submittedName>
</protein>
<evidence type="ECO:0000313" key="3">
    <source>
        <dbReference type="Proteomes" id="UP001370490"/>
    </source>
</evidence>
<comment type="similarity">
    <text evidence="1">Belongs to the bystin family.</text>
</comment>
<dbReference type="PANTHER" id="PTHR12821:SF0">
    <property type="entry name" value="BYSTIN"/>
    <property type="match status" value="1"/>
</dbReference>
<gene>
    <name evidence="2" type="ORF">RJ641_023450</name>
</gene>
<evidence type="ECO:0000256" key="1">
    <source>
        <dbReference type="ARBA" id="ARBA00007114"/>
    </source>
</evidence>
<dbReference type="AlphaFoldDB" id="A0AAN8YSS2"/>
<reference evidence="2 3" key="1">
    <citation type="submission" date="2023-12" db="EMBL/GenBank/DDBJ databases">
        <title>A high-quality genome assembly for Dillenia turbinata (Dilleniales).</title>
        <authorList>
            <person name="Chanderbali A."/>
        </authorList>
    </citation>
    <scope>NUCLEOTIDE SEQUENCE [LARGE SCALE GENOMIC DNA]</scope>
    <source>
        <strain evidence="2">LSX21</strain>
        <tissue evidence="2">Leaf</tissue>
    </source>
</reference>
<evidence type="ECO:0000313" key="2">
    <source>
        <dbReference type="EMBL" id="KAK6911357.1"/>
    </source>
</evidence>
<sequence length="300" mass="34712">MTSRIGRLLSKYTSGKIPKAFKHIPSLQAWEDVLYLTEPENWSANAVYQATRIFASNLGAKKVERFYKFVLLPRARDDIRKNKRLHFALYQALKKSVYKPAAIFKGILFPLCESGTCTLREAVIIGSIIQRITIPSLHSSVVLMKLARMEYSGMTSYFMKLLVEKKYALPYRVVVSMVAHFMGFLEETRIMPVIWHQLLLAFVQRYKNELTQEEKDKLKILIRRQSYKLVSPEILRELKESRNRGEKEDDLLLSGNILEQGHGHGHGRLWSGAEVLKFTRCMINHDVLDRVQSDIEPIIT</sequence>
<proteinExistence type="inferred from homology"/>